<accession>A0A9X9FV88</accession>
<dbReference type="InterPro" id="IPR027417">
    <property type="entry name" value="P-loop_NTPase"/>
</dbReference>
<gene>
    <name evidence="2" type="ORF">FIV41_26660</name>
</gene>
<sequence length="67" mass="7685">MRALTVHGAKNREFDLVIVLWPAAIRGNDEQQRRLLYNAITRAKQQCLVLVQLPRAMTLPPFSVREA</sequence>
<dbReference type="InterPro" id="IPR027785">
    <property type="entry name" value="UvrD-like_helicase_C"/>
</dbReference>
<evidence type="ECO:0000313" key="2">
    <source>
        <dbReference type="EMBL" id="TWR52141.1"/>
    </source>
</evidence>
<dbReference type="Pfam" id="PF13538">
    <property type="entry name" value="UvrD_C_2"/>
    <property type="match status" value="1"/>
</dbReference>
<feature type="domain" description="UvrD-like helicase C-terminal" evidence="1">
    <location>
        <begin position="2"/>
        <end position="49"/>
    </location>
</feature>
<dbReference type="Gene3D" id="3.40.50.300">
    <property type="entry name" value="P-loop containing nucleotide triphosphate hydrolases"/>
    <property type="match status" value="1"/>
</dbReference>
<comment type="caution">
    <text evidence="2">The sequence shown here is derived from an EMBL/GenBank/DDBJ whole genome shotgun (WGS) entry which is preliminary data.</text>
</comment>
<evidence type="ECO:0000259" key="1">
    <source>
        <dbReference type="Pfam" id="PF13538"/>
    </source>
</evidence>
<evidence type="ECO:0000313" key="3">
    <source>
        <dbReference type="Proteomes" id="UP000316123"/>
    </source>
</evidence>
<dbReference type="EMBL" id="VFEQ01000026">
    <property type="protein sequence ID" value="TWR52141.1"/>
    <property type="molecule type" value="Genomic_DNA"/>
</dbReference>
<dbReference type="AlphaFoldDB" id="A0A9X9FV88"/>
<proteinExistence type="predicted"/>
<name>A0A9X9FV88_PSEMA</name>
<protein>
    <recommendedName>
        <fullName evidence="1">UvrD-like helicase C-terminal domain-containing protein</fullName>
    </recommendedName>
</protein>
<reference evidence="2 3" key="1">
    <citation type="submission" date="2019-06" db="EMBL/GenBank/DDBJ databases">
        <title>Pseudomonas bimorpha sp. nov. isolated from bovine raw milk and skim milk concentrate.</title>
        <authorList>
            <person name="Hofmann K."/>
            <person name="Huptas C."/>
            <person name="Doll E."/>
            <person name="Scherer S."/>
            <person name="Wenning M."/>
        </authorList>
    </citation>
    <scope>NUCLEOTIDE SEQUENCE [LARGE SCALE GENOMIC DNA]</scope>
    <source>
        <strain evidence="2 3">DSM 13124</strain>
    </source>
</reference>
<dbReference type="Proteomes" id="UP000316123">
    <property type="component" value="Unassembled WGS sequence"/>
</dbReference>
<dbReference type="OrthoDB" id="9810135at2"/>
<organism evidence="2 3">
    <name type="scientific">Pseudomonas marginalis</name>
    <name type="common">Pseudomonas panacis</name>
    <dbReference type="NCBI Taxonomy" id="298"/>
    <lineage>
        <taxon>Bacteria</taxon>
        <taxon>Pseudomonadati</taxon>
        <taxon>Pseudomonadota</taxon>
        <taxon>Gammaproteobacteria</taxon>
        <taxon>Pseudomonadales</taxon>
        <taxon>Pseudomonadaceae</taxon>
        <taxon>Pseudomonas</taxon>
    </lineage>
</organism>
<dbReference type="SUPFAM" id="SSF52540">
    <property type="entry name" value="P-loop containing nucleoside triphosphate hydrolases"/>
    <property type="match status" value="1"/>
</dbReference>